<keyword evidence="1" id="KW-1133">Transmembrane helix</keyword>
<protein>
    <submittedName>
        <fullName evidence="2">NfeD family protein</fullName>
    </submittedName>
</protein>
<proteinExistence type="predicted"/>
<dbReference type="Proteomes" id="UP001595528">
    <property type="component" value="Unassembled WGS sequence"/>
</dbReference>
<feature type="transmembrane region" description="Helical" evidence="1">
    <location>
        <begin position="57"/>
        <end position="80"/>
    </location>
</feature>
<organism evidence="2 3">
    <name type="scientific">Marinibaculum pumilum</name>
    <dbReference type="NCBI Taxonomy" id="1766165"/>
    <lineage>
        <taxon>Bacteria</taxon>
        <taxon>Pseudomonadati</taxon>
        <taxon>Pseudomonadota</taxon>
        <taxon>Alphaproteobacteria</taxon>
        <taxon>Rhodospirillales</taxon>
        <taxon>Rhodospirillaceae</taxon>
        <taxon>Marinibaculum</taxon>
    </lineage>
</organism>
<comment type="caution">
    <text evidence="2">The sequence shown here is derived from an EMBL/GenBank/DDBJ whole genome shotgun (WGS) entry which is preliminary data.</text>
</comment>
<keyword evidence="3" id="KW-1185">Reference proteome</keyword>
<feature type="transmembrane region" description="Helical" evidence="1">
    <location>
        <begin position="12"/>
        <end position="45"/>
    </location>
</feature>
<evidence type="ECO:0000313" key="3">
    <source>
        <dbReference type="Proteomes" id="UP001595528"/>
    </source>
</evidence>
<reference evidence="3" key="1">
    <citation type="journal article" date="2019" name="Int. J. Syst. Evol. Microbiol.">
        <title>The Global Catalogue of Microorganisms (GCM) 10K type strain sequencing project: providing services to taxonomists for standard genome sequencing and annotation.</title>
        <authorList>
            <consortium name="The Broad Institute Genomics Platform"/>
            <consortium name="The Broad Institute Genome Sequencing Center for Infectious Disease"/>
            <person name="Wu L."/>
            <person name="Ma J."/>
        </authorList>
    </citation>
    <scope>NUCLEOTIDE SEQUENCE [LARGE SCALE GENOMIC DNA]</scope>
    <source>
        <strain evidence="3">KCTC 42964</strain>
    </source>
</reference>
<evidence type="ECO:0000256" key="1">
    <source>
        <dbReference type="SAM" id="Phobius"/>
    </source>
</evidence>
<dbReference type="RefSeq" id="WP_379906494.1">
    <property type="nucleotide sequence ID" value="NZ_JBHRTR010000054.1"/>
</dbReference>
<accession>A0ABV7L8S6</accession>
<sequence>MTSILLGGEYWLIAGLVLGAVEIFAPGFFFLGFAGGAAVTALFVWLFGGAFEGSAHGWAWPVLVFALFSLATTFALRRLFGTRGARSRRFDDVDVNDTPYRGDKS</sequence>
<evidence type="ECO:0000313" key="2">
    <source>
        <dbReference type="EMBL" id="MFC3231027.1"/>
    </source>
</evidence>
<gene>
    <name evidence="2" type="ORF">ACFOGJ_27520</name>
</gene>
<keyword evidence="1" id="KW-0472">Membrane</keyword>
<name>A0ABV7L8S6_9PROT</name>
<keyword evidence="1" id="KW-0812">Transmembrane</keyword>
<dbReference type="EMBL" id="JBHRTR010000054">
    <property type="protein sequence ID" value="MFC3231027.1"/>
    <property type="molecule type" value="Genomic_DNA"/>
</dbReference>